<accession>A0A4V2LNV9</accession>
<gene>
    <name evidence="1" type="ORF">E0H85_16730</name>
</gene>
<organism evidence="1 2">
    <name type="scientific">Acinetobacter terrae</name>
    <dbReference type="NCBI Taxonomy" id="2731247"/>
    <lineage>
        <taxon>Bacteria</taxon>
        <taxon>Pseudomonadati</taxon>
        <taxon>Pseudomonadota</taxon>
        <taxon>Gammaproteobacteria</taxon>
        <taxon>Moraxellales</taxon>
        <taxon>Moraxellaceae</taxon>
        <taxon>Acinetobacter</taxon>
        <taxon>Acinetobacter Taxon 24</taxon>
    </lineage>
</organism>
<dbReference type="EMBL" id="SJOA01000043">
    <property type="protein sequence ID" value="TCB53569.1"/>
    <property type="molecule type" value="Genomic_DNA"/>
</dbReference>
<name>A0A4V2LNV9_9GAMM</name>
<sequence length="272" mass="32517">MADLPKKARCDLIRRNVVRKEREFFKDFLTLRKDFDRRNLEQVIHIASWCSMNMKTPKMLHYVVQIEEGWEKFNSRRFTQSLKEKFTSQIKAYNKERVTNRESKKAIPPVHIVFSIESKYLKRSAPIPYLHIHVLVFIDTLHNLYGFNELNICINKALSKIHGLESLEFNDEDKGFRKNDRKMYLGFFKKRQKKTSIKVGEVEEWRWHDLKTELDDAICRASYLCKLDQKDLLPDEFKRGNSFGHTRPPRNNNQDYERLKNIPIGTQLGFFQ</sequence>
<evidence type="ECO:0008006" key="3">
    <source>
        <dbReference type="Google" id="ProtNLM"/>
    </source>
</evidence>
<comment type="caution">
    <text evidence="1">The sequence shown here is derived from an EMBL/GenBank/DDBJ whole genome shotgun (WGS) entry which is preliminary data.</text>
</comment>
<dbReference type="AlphaFoldDB" id="A0A4V2LNV9"/>
<evidence type="ECO:0000313" key="1">
    <source>
        <dbReference type="EMBL" id="TCB53569.1"/>
    </source>
</evidence>
<dbReference type="RefSeq" id="WP_131272264.1">
    <property type="nucleotide sequence ID" value="NZ_SJOA01000043.1"/>
</dbReference>
<dbReference type="OrthoDB" id="6713610at2"/>
<protein>
    <recommendedName>
        <fullName evidence="3">Replication protein</fullName>
    </recommendedName>
</protein>
<proteinExistence type="predicted"/>
<dbReference type="Proteomes" id="UP000291380">
    <property type="component" value="Unassembled WGS sequence"/>
</dbReference>
<reference evidence="1 2" key="1">
    <citation type="submission" date="2019-02" db="EMBL/GenBank/DDBJ databases">
        <title>High diversity of culturable Acinetobacter species in natural soil and water ecosystems.</title>
        <authorList>
            <person name="Radolfova-Krizova L."/>
            <person name="Nemec A."/>
        </authorList>
    </citation>
    <scope>NUCLEOTIDE SEQUENCE [LARGE SCALE GENOMIC DNA]</scope>
    <source>
        <strain evidence="1 2">ANC 4281</strain>
    </source>
</reference>
<evidence type="ECO:0000313" key="2">
    <source>
        <dbReference type="Proteomes" id="UP000291380"/>
    </source>
</evidence>